<evidence type="ECO:0000256" key="3">
    <source>
        <dbReference type="ARBA" id="ARBA00022448"/>
    </source>
</evidence>
<evidence type="ECO:0000256" key="6">
    <source>
        <dbReference type="ARBA" id="ARBA00022989"/>
    </source>
</evidence>
<dbReference type="AlphaFoldDB" id="A0AAU9EA92"/>
<keyword evidence="7 8" id="KW-0472">Membrane</keyword>
<dbReference type="KEGG" id="hprf:HLPR_20380"/>
<protein>
    <submittedName>
        <fullName evidence="9">Tellurite-resistance/dicarboxylate transporter</fullName>
    </submittedName>
</protein>
<dbReference type="EMBL" id="AP028654">
    <property type="protein sequence ID" value="BEP29707.1"/>
    <property type="molecule type" value="Genomic_DNA"/>
</dbReference>
<dbReference type="GO" id="GO:0005886">
    <property type="term" value="C:plasma membrane"/>
    <property type="evidence" value="ECO:0007669"/>
    <property type="project" value="UniProtKB-SubCell"/>
</dbReference>
<keyword evidence="4" id="KW-1003">Cell membrane</keyword>
<dbReference type="PANTHER" id="PTHR31686">
    <property type="match status" value="1"/>
</dbReference>
<evidence type="ECO:0000313" key="10">
    <source>
        <dbReference type="Proteomes" id="UP001321786"/>
    </source>
</evidence>
<dbReference type="InterPro" id="IPR004695">
    <property type="entry name" value="SLAC1/Mae1/Ssu1/TehA"/>
</dbReference>
<evidence type="ECO:0000256" key="7">
    <source>
        <dbReference type="ARBA" id="ARBA00023136"/>
    </source>
</evidence>
<keyword evidence="3" id="KW-0813">Transport</keyword>
<feature type="transmembrane region" description="Helical" evidence="8">
    <location>
        <begin position="228"/>
        <end position="250"/>
    </location>
</feature>
<gene>
    <name evidence="9" type="primary">tdt</name>
    <name evidence="9" type="ORF">HLPR_20380</name>
</gene>
<evidence type="ECO:0000256" key="5">
    <source>
        <dbReference type="ARBA" id="ARBA00022692"/>
    </source>
</evidence>
<keyword evidence="10" id="KW-1185">Reference proteome</keyword>
<dbReference type="Proteomes" id="UP001321786">
    <property type="component" value="Chromosome"/>
</dbReference>
<accession>A0AAU9EA92</accession>
<comment type="similarity">
    <text evidence="2">Belongs to the tellurite-resistance/dicarboxylate transporter (TDT) family.</text>
</comment>
<name>A0AAU9EA92_9FIRM</name>
<evidence type="ECO:0000256" key="2">
    <source>
        <dbReference type="ARBA" id="ARBA00008566"/>
    </source>
</evidence>
<feature type="transmembrane region" description="Helical" evidence="8">
    <location>
        <begin position="18"/>
        <end position="36"/>
    </location>
</feature>
<feature type="transmembrane region" description="Helical" evidence="8">
    <location>
        <begin position="196"/>
        <end position="216"/>
    </location>
</feature>
<feature type="transmembrane region" description="Helical" evidence="8">
    <location>
        <begin position="297"/>
        <end position="318"/>
    </location>
</feature>
<feature type="transmembrane region" description="Helical" evidence="8">
    <location>
        <begin position="155"/>
        <end position="175"/>
    </location>
</feature>
<evidence type="ECO:0000256" key="4">
    <source>
        <dbReference type="ARBA" id="ARBA00022475"/>
    </source>
</evidence>
<feature type="transmembrane region" description="Helical" evidence="8">
    <location>
        <begin position="325"/>
        <end position="345"/>
    </location>
</feature>
<evidence type="ECO:0000256" key="8">
    <source>
        <dbReference type="SAM" id="Phobius"/>
    </source>
</evidence>
<evidence type="ECO:0000256" key="1">
    <source>
        <dbReference type="ARBA" id="ARBA00004651"/>
    </source>
</evidence>
<dbReference type="InterPro" id="IPR038665">
    <property type="entry name" value="Voltage-dep_anion_channel_sf"/>
</dbReference>
<proteinExistence type="inferred from homology"/>
<feature type="transmembrane region" description="Helical" evidence="8">
    <location>
        <begin position="116"/>
        <end position="140"/>
    </location>
</feature>
<dbReference type="InterPro" id="IPR051629">
    <property type="entry name" value="Sulfite_efflux_TDT"/>
</dbReference>
<keyword evidence="6 8" id="KW-1133">Transmembrane helix</keyword>
<dbReference type="CDD" id="cd09321">
    <property type="entry name" value="TDT_like_3"/>
    <property type="match status" value="1"/>
</dbReference>
<comment type="subcellular location">
    <subcellularLocation>
        <location evidence="1">Cell membrane</location>
        <topology evidence="1">Multi-pass membrane protein</topology>
    </subcellularLocation>
</comment>
<dbReference type="Pfam" id="PF03595">
    <property type="entry name" value="SLAC1"/>
    <property type="match status" value="1"/>
</dbReference>
<organism evidence="9 10">
    <name type="scientific">Helicovermis profundi</name>
    <dbReference type="NCBI Taxonomy" id="3065157"/>
    <lineage>
        <taxon>Bacteria</taxon>
        <taxon>Bacillati</taxon>
        <taxon>Bacillota</taxon>
        <taxon>Clostridia</taxon>
        <taxon>Helicovermis</taxon>
    </lineage>
</organism>
<sequence>METKNISFSDIVKNFSPAWYASVMGTGGLANVFYLLSMNFKFLKPIALGLWWLNIALFLIFIIPWTLRWFFHFDSLIKDLKHPIMSNFFVTMPVGGLILGTNFFMMGKGYFSMSFIINLGLVLWSFAGITSLFFGVYVMYNMMISEKIGFEVKNFSWLITPVASIVIPLLGNLLVKSYFKSNISLAKFINLIDISFFGIGFMLFVILTTVIIRRFIVNKMPPSMVAPTFWIILGPIGVGTVSLMGIADVSKMLGLISSVGTLKLLSLVFWGFGIWAFFLILAITVKYMNEGKIPYSLSWWAFIFPMSAYTLSSFSVYAYTKVSFILVYTIVLAALLSYLWIVTFIKSLVGTFNGKLLAPPTMKKAN</sequence>
<feature type="transmembrane region" description="Helical" evidence="8">
    <location>
        <begin position="48"/>
        <end position="71"/>
    </location>
</feature>
<feature type="transmembrane region" description="Helical" evidence="8">
    <location>
        <begin position="262"/>
        <end position="285"/>
    </location>
</feature>
<evidence type="ECO:0000313" key="9">
    <source>
        <dbReference type="EMBL" id="BEP29707.1"/>
    </source>
</evidence>
<dbReference type="GO" id="GO:0000319">
    <property type="term" value="F:sulfite transmembrane transporter activity"/>
    <property type="evidence" value="ECO:0007669"/>
    <property type="project" value="TreeGrafter"/>
</dbReference>
<dbReference type="PANTHER" id="PTHR31686:SF1">
    <property type="entry name" value="SULFITE EFFLUX PUMP SSU1"/>
    <property type="match status" value="1"/>
</dbReference>
<feature type="transmembrane region" description="Helical" evidence="8">
    <location>
        <begin position="83"/>
        <end position="104"/>
    </location>
</feature>
<dbReference type="RefSeq" id="WP_338535327.1">
    <property type="nucleotide sequence ID" value="NZ_AP028654.1"/>
</dbReference>
<dbReference type="Gene3D" id="1.50.10.150">
    <property type="entry name" value="Voltage-dependent anion channel"/>
    <property type="match status" value="1"/>
</dbReference>
<keyword evidence="5 8" id="KW-0812">Transmembrane</keyword>
<reference evidence="9 10" key="1">
    <citation type="submission" date="2023-08" db="EMBL/GenBank/DDBJ databases">
        <title>Helicovermis profunda gen. nov., sp. nov., a novel mesophilic, fermentative bacterium within the Bacillota from a deep-sea hydrothermal vent chimney.</title>
        <authorList>
            <person name="Miyazaki U."/>
            <person name="Mizutani D."/>
            <person name="Hashimoto Y."/>
            <person name="Tame A."/>
            <person name="Sawayama S."/>
            <person name="Miyazaki J."/>
            <person name="Takai K."/>
            <person name="Nakagawa S."/>
        </authorList>
    </citation>
    <scope>NUCLEOTIDE SEQUENCE [LARGE SCALE GENOMIC DNA]</scope>
    <source>
        <strain evidence="9 10">S502</strain>
    </source>
</reference>